<feature type="chain" id="PRO_5024353866" evidence="1">
    <location>
        <begin position="24"/>
        <end position="683"/>
    </location>
</feature>
<evidence type="ECO:0000313" key="2">
    <source>
        <dbReference type="EMBL" id="TLD71592.1"/>
    </source>
</evidence>
<sequence>MRAVLSFFLSVLFLVVAATNVTAQITTRTDAIGQKLNTWFANGDSAGLHALSYENRDGGHSIFEAKNYPQLTIVQPTEEEWAQKKNVGPANMIRREPVLGNCSMSAPADKGGSLPRLYMSNKDGLNFLASQYLNNNLYFYPEHQDYDPGYNGRGGWGDLYPTNIPFVLISQGSSFSDLPFMQAFFSTAAALPKETQQGLINNKLLIPTLQNIFRRSNQTVQIEEDYFTGKAHPPVFDGTQINEDKMITLAHDMSPARVPPLAVLRVISETTPKPNRDFFEIPAIQSEVLGTTPFAVARTFRGSALTREITLSAGQSADILKRKLTFRWALLQGDPDKVKIEPSADGSEAKISVQWHPGWEIRPGFQTHRVDIGLFVHNGFAWSTPAMLTYYMLPNEQRFYDSAGRLQEICYQANNSDLALPATTDLRWLALARRLASKDSDISIQLLRDQLNPTLITHFGTLADELAPLQASWRKLQGDPAFATQAATAQQNLQTKVQQALDQPIANQPSAIQQIRDAINKIADDPQLYITHQRDARKLMRDLPDTNVAPFNQALQHALNMLVLAKNRDGEYQLHYPPEKLASGERYQLRQVNFALLRNLLFYDFLDPSTPFAFTNEMLTTVKPWRDIYTTAADGTILSWARIHAGRVHQFDKDGKLILSNKTAVNVTYAADPTSKLLQFAPQ</sequence>
<dbReference type="EMBL" id="VAUV01000004">
    <property type="protein sequence ID" value="TLD71592.1"/>
    <property type="molecule type" value="Genomic_DNA"/>
</dbReference>
<evidence type="ECO:0000256" key="1">
    <source>
        <dbReference type="SAM" id="SignalP"/>
    </source>
</evidence>
<feature type="signal peptide" evidence="1">
    <location>
        <begin position="1"/>
        <end position="23"/>
    </location>
</feature>
<keyword evidence="3" id="KW-1185">Reference proteome</keyword>
<evidence type="ECO:0000313" key="3">
    <source>
        <dbReference type="Proteomes" id="UP000306196"/>
    </source>
</evidence>
<proteinExistence type="predicted"/>
<dbReference type="Proteomes" id="UP000306196">
    <property type="component" value="Unassembled WGS sequence"/>
</dbReference>
<organism evidence="2 3">
    <name type="scientific">Phragmitibacter flavus</name>
    <dbReference type="NCBI Taxonomy" id="2576071"/>
    <lineage>
        <taxon>Bacteria</taxon>
        <taxon>Pseudomonadati</taxon>
        <taxon>Verrucomicrobiota</taxon>
        <taxon>Verrucomicrobiia</taxon>
        <taxon>Verrucomicrobiales</taxon>
        <taxon>Verrucomicrobiaceae</taxon>
        <taxon>Phragmitibacter</taxon>
    </lineage>
</organism>
<keyword evidence="1" id="KW-0732">Signal</keyword>
<protein>
    <submittedName>
        <fullName evidence="2">Uncharacterized protein</fullName>
    </submittedName>
</protein>
<name>A0A5R8KH32_9BACT</name>
<dbReference type="OrthoDB" id="175605at2"/>
<comment type="caution">
    <text evidence="2">The sequence shown here is derived from an EMBL/GenBank/DDBJ whole genome shotgun (WGS) entry which is preliminary data.</text>
</comment>
<accession>A0A5R8KH32</accession>
<gene>
    <name evidence="2" type="ORF">FEM03_05465</name>
</gene>
<reference evidence="2 3" key="1">
    <citation type="submission" date="2019-05" db="EMBL/GenBank/DDBJ databases">
        <title>Verrucobacter flavum gen. nov., sp. nov. a new member of the family Verrucomicrobiaceae.</title>
        <authorList>
            <person name="Szuroczki S."/>
            <person name="Abbaszade G."/>
            <person name="Szabo A."/>
            <person name="Felfoldi T."/>
            <person name="Schumann P."/>
            <person name="Boka K."/>
            <person name="Keki Z."/>
            <person name="Toumi M."/>
            <person name="Toth E."/>
        </authorList>
    </citation>
    <scope>NUCLEOTIDE SEQUENCE [LARGE SCALE GENOMIC DNA]</scope>
    <source>
        <strain evidence="2 3">MG-N-17</strain>
    </source>
</reference>
<dbReference type="AlphaFoldDB" id="A0A5R8KH32"/>
<dbReference type="RefSeq" id="WP_138085188.1">
    <property type="nucleotide sequence ID" value="NZ_VAUV01000004.1"/>
</dbReference>